<evidence type="ECO:0000313" key="2">
    <source>
        <dbReference type="EMBL" id="KAE8255316.1"/>
    </source>
</evidence>
<name>A0A177TPF8_9BASI</name>
<accession>A0A177TPF8</accession>
<dbReference type="AlphaFoldDB" id="A0A177TPF8"/>
<feature type="region of interest" description="Disordered" evidence="1">
    <location>
        <begin position="41"/>
        <end position="127"/>
    </location>
</feature>
<reference evidence="2" key="1">
    <citation type="submission" date="2016-04" db="EMBL/GenBank/DDBJ databases">
        <authorList>
            <person name="Nguyen H.D."/>
            <person name="Samba Siva P."/>
            <person name="Cullis J."/>
            <person name="Levesque C.A."/>
            <person name="Hambleton S."/>
        </authorList>
    </citation>
    <scope>NUCLEOTIDE SEQUENCE</scope>
    <source>
        <strain evidence="2">DAOMC 236416</strain>
    </source>
</reference>
<sequence length="127" mass="13460">MKARPFNGIRIGQRISSRHLCPGIVASDVQLSSPDQVKTFIGQTSTHDLTAPGHSGPPSHTPSYPHPPKDATTRGGTTTFLQEHPQQVTSPCAQELASIGGKPFPAPMRGRSSSPTMPTNRTAPISL</sequence>
<protein>
    <submittedName>
        <fullName evidence="2">Uncharacterized protein</fullName>
    </submittedName>
</protein>
<reference evidence="2" key="2">
    <citation type="journal article" date="2019" name="IMA Fungus">
        <title>Genome sequencing and comparison of five Tilletia species to identify candidate genes for the detection of regulated species infecting wheat.</title>
        <authorList>
            <person name="Nguyen H.D.T."/>
            <person name="Sultana T."/>
            <person name="Kesanakurti P."/>
            <person name="Hambleton S."/>
        </authorList>
    </citation>
    <scope>NUCLEOTIDE SEQUENCE</scope>
    <source>
        <strain evidence="2">DAOMC 236416</strain>
    </source>
</reference>
<feature type="compositionally biased region" description="Low complexity" evidence="1">
    <location>
        <begin position="52"/>
        <end position="63"/>
    </location>
</feature>
<evidence type="ECO:0000313" key="3">
    <source>
        <dbReference type="Proteomes" id="UP000077521"/>
    </source>
</evidence>
<organism evidence="2 3">
    <name type="scientific">Tilletia indica</name>
    <dbReference type="NCBI Taxonomy" id="43049"/>
    <lineage>
        <taxon>Eukaryota</taxon>
        <taxon>Fungi</taxon>
        <taxon>Dikarya</taxon>
        <taxon>Basidiomycota</taxon>
        <taxon>Ustilaginomycotina</taxon>
        <taxon>Exobasidiomycetes</taxon>
        <taxon>Tilletiales</taxon>
        <taxon>Tilletiaceae</taxon>
        <taxon>Tilletia</taxon>
    </lineage>
</organism>
<dbReference type="Proteomes" id="UP000077521">
    <property type="component" value="Unassembled WGS sequence"/>
</dbReference>
<dbReference type="EMBL" id="LWDF02000163">
    <property type="protein sequence ID" value="KAE8255316.1"/>
    <property type="molecule type" value="Genomic_DNA"/>
</dbReference>
<keyword evidence="3" id="KW-1185">Reference proteome</keyword>
<comment type="caution">
    <text evidence="2">The sequence shown here is derived from an EMBL/GenBank/DDBJ whole genome shotgun (WGS) entry which is preliminary data.</text>
</comment>
<proteinExistence type="predicted"/>
<evidence type="ECO:0000256" key="1">
    <source>
        <dbReference type="SAM" id="MobiDB-lite"/>
    </source>
</evidence>
<feature type="compositionally biased region" description="Polar residues" evidence="1">
    <location>
        <begin position="74"/>
        <end position="92"/>
    </location>
</feature>
<gene>
    <name evidence="2" type="ORF">A4X13_0g3080</name>
</gene>
<feature type="compositionally biased region" description="Polar residues" evidence="1">
    <location>
        <begin position="111"/>
        <end position="127"/>
    </location>
</feature>